<reference evidence="1 2" key="1">
    <citation type="submission" date="2022-11" db="EMBL/GenBank/DDBJ databases">
        <title>Deinococcus ZS9-10, Low Temperature and Draught-tolerating, UV-resistant Bacteria from Continental Antarctica.</title>
        <authorList>
            <person name="Cheng L."/>
        </authorList>
    </citation>
    <scope>NUCLEOTIDE SEQUENCE [LARGE SCALE GENOMIC DNA]</scope>
    <source>
        <strain evidence="1 2">ZS9-10</strain>
    </source>
</reference>
<organism evidence="1 2">
    <name type="scientific">Deinococcus arenicola</name>
    <dbReference type="NCBI Taxonomy" id="2994950"/>
    <lineage>
        <taxon>Bacteria</taxon>
        <taxon>Thermotogati</taxon>
        <taxon>Deinococcota</taxon>
        <taxon>Deinococci</taxon>
        <taxon>Deinococcales</taxon>
        <taxon>Deinococcaceae</taxon>
        <taxon>Deinococcus</taxon>
    </lineage>
</organism>
<dbReference type="RefSeq" id="WP_317638982.1">
    <property type="nucleotide sequence ID" value="NZ_JAPMIV010000003.1"/>
</dbReference>
<protein>
    <recommendedName>
        <fullName evidence="3">Transposase</fullName>
    </recommendedName>
</protein>
<name>A0ABU4DML5_9DEIO</name>
<sequence>MNDKQRTEDTRQLTLGLRHNFTEIRHAWEHPRRAYDHVSVPTQLVMSLLTYVALTPLEEILAFLAEDPLTPRSKREFDISDLKLDNPDGLAANIAQWRTAIGSGCIEMVMTPDSRRLLAGLRAWIPATADGAAWEMTLDIERLAAIVRGLVGAAFYWGLPLDPSDGL</sequence>
<evidence type="ECO:0000313" key="1">
    <source>
        <dbReference type="EMBL" id="MDV6373675.1"/>
    </source>
</evidence>
<dbReference type="EMBL" id="JAPMIV010000003">
    <property type="protein sequence ID" value="MDV6373675.1"/>
    <property type="molecule type" value="Genomic_DNA"/>
</dbReference>
<gene>
    <name evidence="1" type="ORF">ORD21_03565</name>
</gene>
<comment type="caution">
    <text evidence="1">The sequence shown here is derived from an EMBL/GenBank/DDBJ whole genome shotgun (WGS) entry which is preliminary data.</text>
</comment>
<dbReference type="Proteomes" id="UP001276150">
    <property type="component" value="Unassembled WGS sequence"/>
</dbReference>
<proteinExistence type="predicted"/>
<evidence type="ECO:0008006" key="3">
    <source>
        <dbReference type="Google" id="ProtNLM"/>
    </source>
</evidence>
<keyword evidence="2" id="KW-1185">Reference proteome</keyword>
<accession>A0ABU4DML5</accession>
<evidence type="ECO:0000313" key="2">
    <source>
        <dbReference type="Proteomes" id="UP001276150"/>
    </source>
</evidence>